<accession>A0A316F057</accession>
<dbReference type="Proteomes" id="UP000245489">
    <property type="component" value="Unassembled WGS sequence"/>
</dbReference>
<dbReference type="EMBL" id="QGGO01000002">
    <property type="protein sequence ID" value="PWK28946.1"/>
    <property type="molecule type" value="Genomic_DNA"/>
</dbReference>
<comment type="caution">
    <text evidence="2">The sequence shown here is derived from an EMBL/GenBank/DDBJ whole genome shotgun (WGS) entry which is preliminary data.</text>
</comment>
<feature type="region of interest" description="Disordered" evidence="1">
    <location>
        <begin position="1"/>
        <end position="20"/>
    </location>
</feature>
<dbReference type="OrthoDB" id="9807907at2"/>
<dbReference type="AlphaFoldDB" id="A0A316F057"/>
<evidence type="ECO:0000313" key="2">
    <source>
        <dbReference type="EMBL" id="PWK28946.1"/>
    </source>
</evidence>
<proteinExistence type="predicted"/>
<evidence type="ECO:0000256" key="1">
    <source>
        <dbReference type="SAM" id="MobiDB-lite"/>
    </source>
</evidence>
<sequence>MDSPNMDSSNMDSSNMDSSNKRLSFNEMAKLVKASCSNEYKSAEEIAVEINRAVKYLKNFILPKLIENGELIKLFPDNNPFQKYKSNIK</sequence>
<name>A0A316F057_9BACT</name>
<reference evidence="2 3" key="1">
    <citation type="submission" date="2018-05" db="EMBL/GenBank/DDBJ databases">
        <title>Genomic Encyclopedia of Archaeal and Bacterial Type Strains, Phase II (KMG-II): from individual species to whole genera.</title>
        <authorList>
            <person name="Goeker M."/>
        </authorList>
    </citation>
    <scope>NUCLEOTIDE SEQUENCE [LARGE SCALE GENOMIC DNA]</scope>
    <source>
        <strain evidence="2 3">DSM 22214</strain>
    </source>
</reference>
<evidence type="ECO:0000313" key="3">
    <source>
        <dbReference type="Proteomes" id="UP000245489"/>
    </source>
</evidence>
<protein>
    <submittedName>
        <fullName evidence="2">Uncharacterized protein</fullName>
    </submittedName>
</protein>
<keyword evidence="3" id="KW-1185">Reference proteome</keyword>
<organism evidence="2 3">
    <name type="scientific">Arcicella aurantiaca</name>
    <dbReference type="NCBI Taxonomy" id="591202"/>
    <lineage>
        <taxon>Bacteria</taxon>
        <taxon>Pseudomonadati</taxon>
        <taxon>Bacteroidota</taxon>
        <taxon>Cytophagia</taxon>
        <taxon>Cytophagales</taxon>
        <taxon>Flectobacillaceae</taxon>
        <taxon>Arcicella</taxon>
    </lineage>
</organism>
<gene>
    <name evidence="2" type="ORF">LV89_00499</name>
</gene>
<feature type="compositionally biased region" description="Low complexity" evidence="1">
    <location>
        <begin position="1"/>
        <end position="18"/>
    </location>
</feature>